<evidence type="ECO:0000256" key="8">
    <source>
        <dbReference type="ARBA" id="ARBA00035185"/>
    </source>
</evidence>
<dbReference type="RefSeq" id="XP_020063652.1">
    <property type="nucleotide sequence ID" value="XM_020206829.1"/>
</dbReference>
<dbReference type="GO" id="GO:0005840">
    <property type="term" value="C:ribosome"/>
    <property type="evidence" value="ECO:0007669"/>
    <property type="project" value="UniProtKB-KW"/>
</dbReference>
<comment type="subcellular location">
    <subcellularLocation>
        <location evidence="1">Mitochondrion</location>
    </subcellularLocation>
</comment>
<dbReference type="AlphaFoldDB" id="A0A1E4SGD5"/>
<evidence type="ECO:0000256" key="5">
    <source>
        <dbReference type="ARBA" id="ARBA00023128"/>
    </source>
</evidence>
<evidence type="ECO:0000313" key="10">
    <source>
        <dbReference type="EMBL" id="ODV78530.1"/>
    </source>
</evidence>
<dbReference type="GO" id="GO:0005739">
    <property type="term" value="C:mitochondrion"/>
    <property type="evidence" value="ECO:0007669"/>
    <property type="project" value="UniProtKB-SubCell"/>
</dbReference>
<accession>A0A1E4SGD5</accession>
<dbReference type="PANTHER" id="PTHR28184">
    <property type="entry name" value="MITOCHONDRIAL HOMOLOGOUS RECOMBINATION PROTEIN 1"/>
    <property type="match status" value="1"/>
</dbReference>
<dbReference type="InterPro" id="IPR024629">
    <property type="entry name" value="Ribosomal_mL67"/>
</dbReference>
<evidence type="ECO:0000256" key="9">
    <source>
        <dbReference type="ARBA" id="ARBA00035511"/>
    </source>
</evidence>
<reference evidence="11" key="1">
    <citation type="submission" date="2016-05" db="EMBL/GenBank/DDBJ databases">
        <title>Comparative genomics of biotechnologically important yeasts.</title>
        <authorList>
            <consortium name="DOE Joint Genome Institute"/>
            <person name="Riley R."/>
            <person name="Haridas S."/>
            <person name="Wolfe K.H."/>
            <person name="Lopes M.R."/>
            <person name="Hittinger C.T."/>
            <person name="Goker M."/>
            <person name="Salamov A."/>
            <person name="Wisecaver J."/>
            <person name="Long T.M."/>
            <person name="Aerts A.L."/>
            <person name="Barry K."/>
            <person name="Choi C."/>
            <person name="Clum A."/>
            <person name="Coughlan A.Y."/>
            <person name="Deshpande S."/>
            <person name="Douglass A.P."/>
            <person name="Hanson S.J."/>
            <person name="Klenk H.-P."/>
            <person name="Labutti K."/>
            <person name="Lapidus A."/>
            <person name="Lindquist E."/>
            <person name="Lipzen A."/>
            <person name="Meier-Kolthoff J.P."/>
            <person name="Ohm R.A."/>
            <person name="Otillar R.P."/>
            <person name="Pangilinan J."/>
            <person name="Peng Y."/>
            <person name="Rokas A."/>
            <person name="Rosa C.A."/>
            <person name="Scheuner C."/>
            <person name="Sibirny A.A."/>
            <person name="Slot J.C."/>
            <person name="Stielow J.B."/>
            <person name="Sun H."/>
            <person name="Kurtzman C.P."/>
            <person name="Blackwell M."/>
            <person name="Grigoriev I.V."/>
            <person name="Jeffries T.W."/>
        </authorList>
    </citation>
    <scope>NUCLEOTIDE SEQUENCE [LARGE SCALE GENOMIC DNA]</scope>
    <source>
        <strain evidence="11">NRRL Y-17324</strain>
    </source>
</reference>
<name>A0A1E4SGD5_9ASCO</name>
<dbReference type="GeneID" id="30980966"/>
<dbReference type="OrthoDB" id="5333655at2759"/>
<evidence type="ECO:0000256" key="6">
    <source>
        <dbReference type="ARBA" id="ARBA00023163"/>
    </source>
</evidence>
<gene>
    <name evidence="10" type="ORF">CANTADRAFT_22518</name>
</gene>
<keyword evidence="3" id="KW-0689">Ribosomal protein</keyword>
<evidence type="ECO:0000256" key="2">
    <source>
        <dbReference type="ARBA" id="ARBA00010741"/>
    </source>
</evidence>
<dbReference type="GO" id="GO:0000150">
    <property type="term" value="F:DNA strand exchange activity"/>
    <property type="evidence" value="ECO:0007669"/>
    <property type="project" value="InterPro"/>
</dbReference>
<evidence type="ECO:0000256" key="1">
    <source>
        <dbReference type="ARBA" id="ARBA00004173"/>
    </source>
</evidence>
<comment type="similarity">
    <text evidence="2">Belongs to the mitochondrion-specific ribosomal protein mL67 family.</text>
</comment>
<dbReference type="GO" id="GO:0003697">
    <property type="term" value="F:single-stranded DNA binding"/>
    <property type="evidence" value="ECO:0007669"/>
    <property type="project" value="InterPro"/>
</dbReference>
<keyword evidence="6" id="KW-0804">Transcription</keyword>
<proteinExistence type="inferred from homology"/>
<dbReference type="STRING" id="984487.A0A1E4SGD5"/>
<keyword evidence="7" id="KW-0687">Ribonucleoprotein</keyword>
<keyword evidence="5" id="KW-0496">Mitochondrion</keyword>
<evidence type="ECO:0000256" key="3">
    <source>
        <dbReference type="ARBA" id="ARBA00022980"/>
    </source>
</evidence>
<dbReference type="Proteomes" id="UP000094285">
    <property type="component" value="Unassembled WGS sequence"/>
</dbReference>
<keyword evidence="11" id="KW-1185">Reference proteome</keyword>
<dbReference type="GO" id="GO:1990904">
    <property type="term" value="C:ribonucleoprotein complex"/>
    <property type="evidence" value="ECO:0007669"/>
    <property type="project" value="UniProtKB-KW"/>
</dbReference>
<dbReference type="EMBL" id="KV453913">
    <property type="protein sequence ID" value="ODV78530.1"/>
    <property type="molecule type" value="Genomic_DNA"/>
</dbReference>
<dbReference type="GO" id="GO:0003735">
    <property type="term" value="F:structural constituent of ribosome"/>
    <property type="evidence" value="ECO:0007669"/>
    <property type="project" value="TreeGrafter"/>
</dbReference>
<sequence>MPMRLRAEKKMRKLLIEHLKTRKVLGARIAKEPKTAQDLEQLGLAPQVYMFKNLFSGQVLYSQVPAFHQTQIDEQFPRPNWENRKPSRRNDLWRVMCVATFDNYEYALAAYKGLVQLRQARDVFQQKEAKSLRRKDNEGNTWYSGQYRPTYSQEAVADLAHVVDEFELANTKLQWENLWRKGEDQHWRLDLVEHDSLPPFNPRDQSILLDDLRARAVQEFAKLREAEAVEKQVEESVVA</sequence>
<evidence type="ECO:0000313" key="11">
    <source>
        <dbReference type="Proteomes" id="UP000094285"/>
    </source>
</evidence>
<keyword evidence="4" id="KW-0805">Transcription regulation</keyword>
<evidence type="ECO:0000256" key="7">
    <source>
        <dbReference type="ARBA" id="ARBA00023274"/>
    </source>
</evidence>
<dbReference type="Pfam" id="PF12829">
    <property type="entry name" value="Mhr1"/>
    <property type="match status" value="1"/>
</dbReference>
<evidence type="ECO:0000256" key="4">
    <source>
        <dbReference type="ARBA" id="ARBA00023015"/>
    </source>
</evidence>
<protein>
    <recommendedName>
        <fullName evidence="8">Large ribosomal subunit protein mL67</fullName>
    </recommendedName>
    <alternativeName>
        <fullName evidence="9">Mitochondrial homologous recombination protein 1</fullName>
    </alternativeName>
</protein>
<dbReference type="PANTHER" id="PTHR28184:SF1">
    <property type="entry name" value="LARGE RIBOSOMAL SUBUNIT PROTEIN ML67"/>
    <property type="match status" value="1"/>
</dbReference>
<organism evidence="10 11">
    <name type="scientific">Suhomyces tanzawaensis NRRL Y-17324</name>
    <dbReference type="NCBI Taxonomy" id="984487"/>
    <lineage>
        <taxon>Eukaryota</taxon>
        <taxon>Fungi</taxon>
        <taxon>Dikarya</taxon>
        <taxon>Ascomycota</taxon>
        <taxon>Saccharomycotina</taxon>
        <taxon>Pichiomycetes</taxon>
        <taxon>Debaryomycetaceae</taxon>
        <taxon>Suhomyces</taxon>
    </lineage>
</organism>